<proteinExistence type="predicted"/>
<protein>
    <recommendedName>
        <fullName evidence="4">FBD domain-containing protein</fullName>
    </recommendedName>
</protein>
<comment type="caution">
    <text evidence="2">The sequence shown here is derived from an EMBL/GenBank/DDBJ whole genome shotgun (WGS) entry which is preliminary data.</text>
</comment>
<dbReference type="EMBL" id="CM029039">
    <property type="protein sequence ID" value="KAG2646880.1"/>
    <property type="molecule type" value="Genomic_DNA"/>
</dbReference>
<evidence type="ECO:0000313" key="2">
    <source>
        <dbReference type="EMBL" id="KAG2646880.1"/>
    </source>
</evidence>
<dbReference type="SUPFAM" id="SSF81383">
    <property type="entry name" value="F-box domain"/>
    <property type="match status" value="1"/>
</dbReference>
<reference evidence="2" key="1">
    <citation type="submission" date="2020-05" db="EMBL/GenBank/DDBJ databases">
        <title>WGS assembly of Panicum virgatum.</title>
        <authorList>
            <person name="Lovell J.T."/>
            <person name="Jenkins J."/>
            <person name="Shu S."/>
            <person name="Juenger T.E."/>
            <person name="Schmutz J."/>
        </authorList>
    </citation>
    <scope>NUCLEOTIDE SEQUENCE</scope>
    <source>
        <strain evidence="2">AP13</strain>
    </source>
</reference>
<dbReference type="Proteomes" id="UP000823388">
    <property type="component" value="Chromosome 2K"/>
</dbReference>
<name>A0A8T0WG26_PANVG</name>
<dbReference type="InterPro" id="IPR055312">
    <property type="entry name" value="FBL15-like"/>
</dbReference>
<organism evidence="2 3">
    <name type="scientific">Panicum virgatum</name>
    <name type="common">Blackwell switchgrass</name>
    <dbReference type="NCBI Taxonomy" id="38727"/>
    <lineage>
        <taxon>Eukaryota</taxon>
        <taxon>Viridiplantae</taxon>
        <taxon>Streptophyta</taxon>
        <taxon>Embryophyta</taxon>
        <taxon>Tracheophyta</taxon>
        <taxon>Spermatophyta</taxon>
        <taxon>Magnoliopsida</taxon>
        <taxon>Liliopsida</taxon>
        <taxon>Poales</taxon>
        <taxon>Poaceae</taxon>
        <taxon>PACMAD clade</taxon>
        <taxon>Panicoideae</taxon>
        <taxon>Panicodae</taxon>
        <taxon>Paniceae</taxon>
        <taxon>Panicinae</taxon>
        <taxon>Panicum</taxon>
        <taxon>Panicum sect. Hiantes</taxon>
    </lineage>
</organism>
<gene>
    <name evidence="2" type="ORF">PVAP13_2KG548900</name>
</gene>
<keyword evidence="3" id="KW-1185">Reference proteome</keyword>
<dbReference type="AlphaFoldDB" id="A0A8T0WG26"/>
<dbReference type="PANTHER" id="PTHR34709">
    <property type="entry name" value="OS10G0396666 PROTEIN"/>
    <property type="match status" value="1"/>
</dbReference>
<dbReference type="InterPro" id="IPR036047">
    <property type="entry name" value="F-box-like_dom_sf"/>
</dbReference>
<evidence type="ECO:0000256" key="1">
    <source>
        <dbReference type="SAM" id="MobiDB-lite"/>
    </source>
</evidence>
<feature type="region of interest" description="Disordered" evidence="1">
    <location>
        <begin position="1"/>
        <end position="25"/>
    </location>
</feature>
<accession>A0A8T0WG26</accession>
<sequence length="478" mass="53561">MESRLGRRRRQGAPRGPHRRCRTRRCGGGDGDGVDRISGLNDDLLIQILVCLRCAAAAARTSVLSRRWRGLWRHLPELSFRGIASDALQYALAQVAIPKLSLLHIYSPHYIYPEFSVEGVASLLRAASRLDPIDLNIVAGAGWTDEPMAVEVPSFARAVSIRLHVGNLHLKPPAQGGDFPVLERLSIAAGRFDIDPLISGCPCLRVLEVHLDEDLNPITIHSATIEELRLTCHLWLHLRGVDIVAPMLKKFTLGWSVHKDFSMSLLAPKVENLWWNCCVGFYSEAVVIDASGMWTLEKLKLETQESGFVLSLDVGRPHSATHTRNLQEMFQLPNISVLELCVERRGHVYGAIALDILRICNATQKLKLVIDRSMLWMTDDDEACPPDCLCNQPHNWRSQNISLSLEEVEIVNFKGSGHEVDFLKLLFRCAPLTYVTLKLASKISPSSRGCKEIYKIFKANPAAECHVYRKRGKEIIYA</sequence>
<evidence type="ECO:0000313" key="3">
    <source>
        <dbReference type="Proteomes" id="UP000823388"/>
    </source>
</evidence>
<dbReference type="PANTHER" id="PTHR34709:SF44">
    <property type="entry name" value="FBD DOMAIN-CONTAINING PROTEIN"/>
    <property type="match status" value="1"/>
</dbReference>
<evidence type="ECO:0008006" key="4">
    <source>
        <dbReference type="Google" id="ProtNLM"/>
    </source>
</evidence>
<dbReference type="OrthoDB" id="671901at2759"/>